<proteinExistence type="predicted"/>
<sequence>MTLIELVISIVIGGIAAAALLGAMATIGGRNADPMLRQQAQAIATAYMDEIYLQPFVDPGLAPSASPCAGPPAASRTLFDNVCDYDGLLDTGAVDANGNAIALLGLYRISVRVTPTPWQGLAASDVLRVEVEVTPPDGTAVLLTGYRTRY</sequence>
<dbReference type="EMBL" id="QWEZ01000002">
    <property type="protein sequence ID" value="RRJ83523.1"/>
    <property type="molecule type" value="Genomic_DNA"/>
</dbReference>
<keyword evidence="1" id="KW-1133">Transmembrane helix</keyword>
<evidence type="ECO:0000313" key="3">
    <source>
        <dbReference type="Proteomes" id="UP000280792"/>
    </source>
</evidence>
<evidence type="ECO:0000313" key="2">
    <source>
        <dbReference type="EMBL" id="RRJ83523.1"/>
    </source>
</evidence>
<keyword evidence="1" id="KW-0472">Membrane</keyword>
<comment type="caution">
    <text evidence="2">The sequence shown here is derived from an EMBL/GenBank/DDBJ whole genome shotgun (WGS) entry which is preliminary data.</text>
</comment>
<dbReference type="AlphaFoldDB" id="A0A3P3VRU5"/>
<name>A0A3P3VRU5_9GAMM</name>
<feature type="transmembrane region" description="Helical" evidence="1">
    <location>
        <begin position="6"/>
        <end position="27"/>
    </location>
</feature>
<dbReference type="Proteomes" id="UP000280792">
    <property type="component" value="Unassembled WGS sequence"/>
</dbReference>
<protein>
    <submittedName>
        <fullName evidence="2">Prepilin-type cleavage/methylation domain-containing protein</fullName>
    </submittedName>
</protein>
<accession>A0A3P3VRU5</accession>
<keyword evidence="3" id="KW-1185">Reference proteome</keyword>
<gene>
    <name evidence="2" type="ORF">D0544_14885</name>
</gene>
<keyword evidence="1" id="KW-0812">Transmembrane</keyword>
<reference evidence="2 3" key="1">
    <citation type="submission" date="2018-08" db="EMBL/GenBank/DDBJ databases">
        <authorList>
            <person name="Khan S.A."/>
        </authorList>
    </citation>
    <scope>NUCLEOTIDE SEQUENCE [LARGE SCALE GENOMIC DNA]</scope>
    <source>
        <strain evidence="2 3">GTF-13</strain>
    </source>
</reference>
<organism evidence="2 3">
    <name type="scientific">Aestuariirhabdus litorea</name>
    <dbReference type="NCBI Taxonomy" id="2528527"/>
    <lineage>
        <taxon>Bacteria</taxon>
        <taxon>Pseudomonadati</taxon>
        <taxon>Pseudomonadota</taxon>
        <taxon>Gammaproteobacteria</taxon>
        <taxon>Oceanospirillales</taxon>
        <taxon>Aestuariirhabdaceae</taxon>
        <taxon>Aestuariirhabdus</taxon>
    </lineage>
</organism>
<evidence type="ECO:0000256" key="1">
    <source>
        <dbReference type="SAM" id="Phobius"/>
    </source>
</evidence>
<reference evidence="2 3" key="2">
    <citation type="submission" date="2018-12" db="EMBL/GenBank/DDBJ databases">
        <title>Simiduia agarivorans gen. nov., sp. nov., a marine, agarolytic bacterium isolated from shallow coastal water from Keelung, Taiwan.</title>
        <authorList>
            <person name="Shieh W.Y."/>
        </authorList>
    </citation>
    <scope>NUCLEOTIDE SEQUENCE [LARGE SCALE GENOMIC DNA]</scope>
    <source>
        <strain evidence="2 3">GTF-13</strain>
    </source>
</reference>